<sequence>MVHAGLLIIRLVIGLTFAGHGAQKLFGWFGGHGVKGTGGWFESIGMKPGIMMALLAGLSELIGGLLFAAGVGTWLGALLIIGTMIVATVKVHLANGYWATQNGYEYNLAIIAVALGVAMIGPGAYTLL</sequence>
<keyword evidence="9" id="KW-1185">Reference proteome</keyword>
<evidence type="ECO:0000313" key="9">
    <source>
        <dbReference type="Proteomes" id="UP001056500"/>
    </source>
</evidence>
<dbReference type="EMBL" id="CP098755">
    <property type="protein sequence ID" value="USG66225.1"/>
    <property type="molecule type" value="Genomic_DNA"/>
</dbReference>
<accession>A0ABY4WGD6</accession>
<keyword evidence="4 7" id="KW-0812">Transmembrane</keyword>
<evidence type="ECO:0000256" key="3">
    <source>
        <dbReference type="ARBA" id="ARBA00022475"/>
    </source>
</evidence>
<reference evidence="8" key="1">
    <citation type="submission" date="2022-06" db="EMBL/GenBank/DDBJ databases">
        <title>Genome sequencing of Brevibacillus sp. BB3-R1.</title>
        <authorList>
            <person name="Heo J."/>
            <person name="Lee D."/>
            <person name="Won M."/>
            <person name="Han B.-H."/>
            <person name="Hong S.-B."/>
            <person name="Kwon S.-W."/>
        </authorList>
    </citation>
    <scope>NUCLEOTIDE SEQUENCE</scope>
    <source>
        <strain evidence="8">BB3-R1</strain>
    </source>
</reference>
<feature type="transmembrane region" description="Helical" evidence="7">
    <location>
        <begin position="49"/>
        <end position="67"/>
    </location>
</feature>
<dbReference type="PANTHER" id="PTHR33452">
    <property type="entry name" value="OXIDOREDUCTASE CATD-RELATED"/>
    <property type="match status" value="1"/>
</dbReference>
<evidence type="ECO:0000256" key="2">
    <source>
        <dbReference type="ARBA" id="ARBA00006679"/>
    </source>
</evidence>
<evidence type="ECO:0000256" key="7">
    <source>
        <dbReference type="SAM" id="Phobius"/>
    </source>
</evidence>
<evidence type="ECO:0000256" key="4">
    <source>
        <dbReference type="ARBA" id="ARBA00022692"/>
    </source>
</evidence>
<dbReference type="RefSeq" id="WP_251873332.1">
    <property type="nucleotide sequence ID" value="NZ_CP098755.1"/>
</dbReference>
<gene>
    <name evidence="8" type="ORF">NDK47_02500</name>
</gene>
<organism evidence="8 9">
    <name type="scientific">Brevibacillus ruminantium</name>
    <dbReference type="NCBI Taxonomy" id="2950604"/>
    <lineage>
        <taxon>Bacteria</taxon>
        <taxon>Bacillati</taxon>
        <taxon>Bacillota</taxon>
        <taxon>Bacilli</taxon>
        <taxon>Bacillales</taxon>
        <taxon>Paenibacillaceae</taxon>
        <taxon>Brevibacillus</taxon>
    </lineage>
</organism>
<evidence type="ECO:0000313" key="8">
    <source>
        <dbReference type="EMBL" id="USG66225.1"/>
    </source>
</evidence>
<name>A0ABY4WGD6_9BACL</name>
<feature type="transmembrane region" description="Helical" evidence="7">
    <location>
        <begin position="74"/>
        <end position="94"/>
    </location>
</feature>
<dbReference type="InterPro" id="IPR051907">
    <property type="entry name" value="DoxX-like_oxidoreductase"/>
</dbReference>
<evidence type="ECO:0000256" key="1">
    <source>
        <dbReference type="ARBA" id="ARBA00004651"/>
    </source>
</evidence>
<keyword evidence="5 7" id="KW-1133">Transmembrane helix</keyword>
<dbReference type="PANTHER" id="PTHR33452:SF10">
    <property type="entry name" value="OXIDOREDUCTASE MHQP-RELATED"/>
    <property type="match status" value="1"/>
</dbReference>
<dbReference type="Pfam" id="PF07681">
    <property type="entry name" value="DoxX"/>
    <property type="match status" value="1"/>
</dbReference>
<comment type="similarity">
    <text evidence="2">Belongs to the DoxX family.</text>
</comment>
<dbReference type="InterPro" id="IPR032808">
    <property type="entry name" value="DoxX"/>
</dbReference>
<keyword evidence="3" id="KW-1003">Cell membrane</keyword>
<protein>
    <submittedName>
        <fullName evidence="8">DoxX family protein</fullName>
    </submittedName>
</protein>
<proteinExistence type="inferred from homology"/>
<keyword evidence="6 7" id="KW-0472">Membrane</keyword>
<comment type="subcellular location">
    <subcellularLocation>
        <location evidence="1">Cell membrane</location>
        <topology evidence="1">Multi-pass membrane protein</topology>
    </subcellularLocation>
</comment>
<dbReference type="Proteomes" id="UP001056500">
    <property type="component" value="Chromosome"/>
</dbReference>
<feature type="transmembrane region" description="Helical" evidence="7">
    <location>
        <begin position="7"/>
        <end position="29"/>
    </location>
</feature>
<feature type="transmembrane region" description="Helical" evidence="7">
    <location>
        <begin position="106"/>
        <end position="127"/>
    </location>
</feature>
<evidence type="ECO:0000256" key="6">
    <source>
        <dbReference type="ARBA" id="ARBA00023136"/>
    </source>
</evidence>
<evidence type="ECO:0000256" key="5">
    <source>
        <dbReference type="ARBA" id="ARBA00022989"/>
    </source>
</evidence>